<protein>
    <submittedName>
        <fullName evidence="1">22088_t:CDS:1</fullName>
    </submittedName>
</protein>
<sequence length="51" mass="5768">MNHVHSEVEAETSYMATWRNIFIGTSAIDSKNKLVPIVFAVCSIKNSNNWL</sequence>
<comment type="caution">
    <text evidence="1">The sequence shown here is derived from an EMBL/GenBank/DDBJ whole genome shotgun (WGS) entry which is preliminary data.</text>
</comment>
<dbReference type="EMBL" id="CAJVPY010005279">
    <property type="protein sequence ID" value="CAG8639480.1"/>
    <property type="molecule type" value="Genomic_DNA"/>
</dbReference>
<dbReference type="AlphaFoldDB" id="A0A9N9DFJ8"/>
<dbReference type="Proteomes" id="UP000789405">
    <property type="component" value="Unassembled WGS sequence"/>
</dbReference>
<keyword evidence="2" id="KW-1185">Reference proteome</keyword>
<evidence type="ECO:0000313" key="2">
    <source>
        <dbReference type="Proteomes" id="UP000789405"/>
    </source>
</evidence>
<reference evidence="1" key="1">
    <citation type="submission" date="2021-06" db="EMBL/GenBank/DDBJ databases">
        <authorList>
            <person name="Kallberg Y."/>
            <person name="Tangrot J."/>
            <person name="Rosling A."/>
        </authorList>
    </citation>
    <scope>NUCLEOTIDE SEQUENCE</scope>
    <source>
        <strain evidence="1">MA453B</strain>
    </source>
</reference>
<gene>
    <name evidence="1" type="ORF">DERYTH_LOCUS9577</name>
</gene>
<proteinExistence type="predicted"/>
<accession>A0A9N9DFJ8</accession>
<evidence type="ECO:0000313" key="1">
    <source>
        <dbReference type="EMBL" id="CAG8639480.1"/>
    </source>
</evidence>
<name>A0A9N9DFJ8_9GLOM</name>
<organism evidence="1 2">
    <name type="scientific">Dentiscutata erythropus</name>
    <dbReference type="NCBI Taxonomy" id="1348616"/>
    <lineage>
        <taxon>Eukaryota</taxon>
        <taxon>Fungi</taxon>
        <taxon>Fungi incertae sedis</taxon>
        <taxon>Mucoromycota</taxon>
        <taxon>Glomeromycotina</taxon>
        <taxon>Glomeromycetes</taxon>
        <taxon>Diversisporales</taxon>
        <taxon>Gigasporaceae</taxon>
        <taxon>Dentiscutata</taxon>
    </lineage>
</organism>